<reference evidence="1 2" key="1">
    <citation type="submission" date="2016-07" db="EMBL/GenBank/DDBJ databases">
        <title>Pervasive Adenine N6-methylation of Active Genes in Fungi.</title>
        <authorList>
            <consortium name="DOE Joint Genome Institute"/>
            <person name="Mondo S.J."/>
            <person name="Dannebaum R.O."/>
            <person name="Kuo R.C."/>
            <person name="Labutti K."/>
            <person name="Haridas S."/>
            <person name="Kuo A."/>
            <person name="Salamov A."/>
            <person name="Ahrendt S.R."/>
            <person name="Lipzen A."/>
            <person name="Sullivan W."/>
            <person name="Andreopoulos W.B."/>
            <person name="Clum A."/>
            <person name="Lindquist E."/>
            <person name="Daum C."/>
            <person name="Ramamoorthy G.K."/>
            <person name="Gryganskyi A."/>
            <person name="Culley D."/>
            <person name="Magnuson J.K."/>
            <person name="James T.Y."/>
            <person name="O'Malley M.A."/>
            <person name="Stajich J.E."/>
            <person name="Spatafora J.W."/>
            <person name="Visel A."/>
            <person name="Grigoriev I.V."/>
        </authorList>
    </citation>
    <scope>NUCLEOTIDE SEQUENCE [LARGE SCALE GENOMIC DNA]</scope>
    <source>
        <strain evidence="1 2">NRRL 3116</strain>
    </source>
</reference>
<dbReference type="InterPro" id="IPR032675">
    <property type="entry name" value="LRR_dom_sf"/>
</dbReference>
<dbReference type="InterPro" id="IPR036047">
    <property type="entry name" value="F-box-like_dom_sf"/>
</dbReference>
<evidence type="ECO:0000313" key="1">
    <source>
        <dbReference type="EMBL" id="ORZ28814.1"/>
    </source>
</evidence>
<keyword evidence="2" id="KW-1185">Reference proteome</keyword>
<dbReference type="Gene3D" id="3.80.10.10">
    <property type="entry name" value="Ribonuclease Inhibitor"/>
    <property type="match status" value="1"/>
</dbReference>
<dbReference type="SUPFAM" id="SSF52047">
    <property type="entry name" value="RNI-like"/>
    <property type="match status" value="1"/>
</dbReference>
<comment type="caution">
    <text evidence="1">The sequence shown here is derived from an EMBL/GenBank/DDBJ whole genome shotgun (WGS) entry which is preliminary data.</text>
</comment>
<proteinExistence type="predicted"/>
<dbReference type="Proteomes" id="UP000193648">
    <property type="component" value="Unassembled WGS sequence"/>
</dbReference>
<dbReference type="EMBL" id="MCFF01000001">
    <property type="protein sequence ID" value="ORZ28814.1"/>
    <property type="molecule type" value="Genomic_DNA"/>
</dbReference>
<dbReference type="AlphaFoldDB" id="A0A1Y2H459"/>
<gene>
    <name evidence="1" type="ORF">BCR41DRAFT_344114</name>
</gene>
<protein>
    <recommendedName>
        <fullName evidence="3">F-box domain-containing protein</fullName>
    </recommendedName>
</protein>
<evidence type="ECO:0000313" key="2">
    <source>
        <dbReference type="Proteomes" id="UP000193648"/>
    </source>
</evidence>
<dbReference type="RefSeq" id="XP_021886487.1">
    <property type="nucleotide sequence ID" value="XM_022022432.1"/>
</dbReference>
<dbReference type="OrthoDB" id="2446741at2759"/>
<dbReference type="GeneID" id="33564276"/>
<organism evidence="1 2">
    <name type="scientific">Lobosporangium transversale</name>
    <dbReference type="NCBI Taxonomy" id="64571"/>
    <lineage>
        <taxon>Eukaryota</taxon>
        <taxon>Fungi</taxon>
        <taxon>Fungi incertae sedis</taxon>
        <taxon>Mucoromycota</taxon>
        <taxon>Mortierellomycotina</taxon>
        <taxon>Mortierellomycetes</taxon>
        <taxon>Mortierellales</taxon>
        <taxon>Mortierellaceae</taxon>
        <taxon>Lobosporangium</taxon>
    </lineage>
</organism>
<evidence type="ECO:0008006" key="3">
    <source>
        <dbReference type="Google" id="ProtNLM"/>
    </source>
</evidence>
<dbReference type="InParanoid" id="A0A1Y2H459"/>
<name>A0A1Y2H459_9FUNG</name>
<dbReference type="SUPFAM" id="SSF81383">
    <property type="entry name" value="F-box domain"/>
    <property type="match status" value="1"/>
</dbReference>
<sequence>MNIKVNPLDIPEIILLIGGFLSRKDLLNCIRVSKTFHGALIGFIWRKIIISYRGHPTGEALQNNKKYIEEIFFQDCIPEEYTTLHGCDRLQFIANDTYSCSPQQVKFSGLLRAHNSTITGVRLTSIQSSPELFKLLLECSNLKHLKLSKISINDEVDLFFQVCKRLRRLDLDNTSIHQLPIGFLDSETSEYILSNIRTLSIDHVNIVNPPHPYASPYCLGILTRRCPGLCTLKFYESSESKLSKQPRYDHFYKAAFFQHSWTLGSLSDLSIPQTSLKDEEMATLLGRMTTLRRLYAPLCEFGQLSLQELLADRQEILDNGHVVQKTRLRRLCETIEELKFNYRNPIMDGVIQTILSNCPRLEQLAGAKITVTEIVNGAEWVSTRLTDLAIYLEADINQESTEGMEKQRIVFRRLGKLTQLRHLKLTTWSPKDTRKRTLNLRLGAGLDELASLKVLRTLTLSGDLYQRMHLEDATWIVNNWPSIKYLNGGGEEAQMRKNHGIYNLFRSHNIVICQ</sequence>
<accession>A0A1Y2H459</accession>